<dbReference type="Gene3D" id="3.10.100.10">
    <property type="entry name" value="Mannose-Binding Protein A, subunit A"/>
    <property type="match status" value="1"/>
</dbReference>
<keyword evidence="4" id="KW-1185">Reference proteome</keyword>
<evidence type="ECO:0000313" key="3">
    <source>
        <dbReference type="Ensembl" id="ENSPMGP00000000555.1"/>
    </source>
</evidence>
<dbReference type="InterPro" id="IPR016187">
    <property type="entry name" value="CTDL_fold"/>
</dbReference>
<dbReference type="InterPro" id="IPR001304">
    <property type="entry name" value="C-type_lectin-like"/>
</dbReference>
<dbReference type="Pfam" id="PF00059">
    <property type="entry name" value="Lectin_C"/>
    <property type="match status" value="1"/>
</dbReference>
<dbReference type="SUPFAM" id="SSF56436">
    <property type="entry name" value="C-type lectin-like"/>
    <property type="match status" value="1"/>
</dbReference>
<dbReference type="InterPro" id="IPR018378">
    <property type="entry name" value="C-type_lectin_CS"/>
</dbReference>
<organism evidence="3 4">
    <name type="scientific">Periophthalmus magnuspinnatus</name>
    <dbReference type="NCBI Taxonomy" id="409849"/>
    <lineage>
        <taxon>Eukaryota</taxon>
        <taxon>Metazoa</taxon>
        <taxon>Chordata</taxon>
        <taxon>Craniata</taxon>
        <taxon>Vertebrata</taxon>
        <taxon>Euteleostomi</taxon>
        <taxon>Actinopterygii</taxon>
        <taxon>Neopterygii</taxon>
        <taxon>Teleostei</taxon>
        <taxon>Neoteleostei</taxon>
        <taxon>Acanthomorphata</taxon>
        <taxon>Gobiaria</taxon>
        <taxon>Gobiiformes</taxon>
        <taxon>Gobioidei</taxon>
        <taxon>Gobiidae</taxon>
        <taxon>Oxudercinae</taxon>
        <taxon>Periophthalmus</taxon>
    </lineage>
</organism>
<sequence>MFKHFFNIFEFYSSSTLLTEHFVSIDNSSLTVVPAPLSALAPVSSRQFHFVYERKTQEEARNYCRQHYADLATVESMEDALILNKMANQRRLQLPDESPDDVQRAWIGLYDDINTWGWSLSDQAYYSKGQENYRNWYSGEPGNQGANQFCVCMYSDGLWRDERCTNRFTAICVDLTGEAMG</sequence>
<dbReference type="SMART" id="SM00034">
    <property type="entry name" value="CLECT"/>
    <property type="match status" value="1"/>
</dbReference>
<dbReference type="PROSITE" id="PS00615">
    <property type="entry name" value="C_TYPE_LECTIN_1"/>
    <property type="match status" value="1"/>
</dbReference>
<reference evidence="3" key="2">
    <citation type="submission" date="2025-09" db="UniProtKB">
        <authorList>
            <consortium name="Ensembl"/>
        </authorList>
    </citation>
    <scope>IDENTIFICATION</scope>
</reference>
<dbReference type="InterPro" id="IPR016186">
    <property type="entry name" value="C-type_lectin-like/link_sf"/>
</dbReference>
<evidence type="ECO:0000256" key="1">
    <source>
        <dbReference type="ARBA" id="ARBA00023157"/>
    </source>
</evidence>
<name>A0A3B3Z7J5_9GOBI</name>
<proteinExistence type="predicted"/>
<dbReference type="PANTHER" id="PTHR45784">
    <property type="entry name" value="C-TYPE LECTIN DOMAIN FAMILY 20 MEMBER A-RELATED"/>
    <property type="match status" value="1"/>
</dbReference>
<keyword evidence="1" id="KW-1015">Disulfide bond</keyword>
<dbReference type="STRING" id="409849.ENSPMGP00000000555"/>
<dbReference type="Proteomes" id="UP000261520">
    <property type="component" value="Unplaced"/>
</dbReference>
<protein>
    <recommendedName>
        <fullName evidence="2">C-type lectin domain-containing protein</fullName>
    </recommendedName>
</protein>
<dbReference type="PROSITE" id="PS50041">
    <property type="entry name" value="C_TYPE_LECTIN_2"/>
    <property type="match status" value="1"/>
</dbReference>
<dbReference type="AlphaFoldDB" id="A0A3B3Z7J5"/>
<accession>A0A3B3Z7J5</accession>
<evidence type="ECO:0000259" key="2">
    <source>
        <dbReference type="PROSITE" id="PS50041"/>
    </source>
</evidence>
<evidence type="ECO:0000313" key="4">
    <source>
        <dbReference type="Proteomes" id="UP000261520"/>
    </source>
</evidence>
<dbReference type="PANTHER" id="PTHR45784:SF3">
    <property type="entry name" value="C-TYPE LECTIN DOMAIN FAMILY 4 MEMBER K-LIKE-RELATED"/>
    <property type="match status" value="1"/>
</dbReference>
<dbReference type="Ensembl" id="ENSPMGT00000000580.1">
    <property type="protein sequence ID" value="ENSPMGP00000000555.1"/>
    <property type="gene ID" value="ENSPMGG00000000523.1"/>
</dbReference>
<reference evidence="3" key="1">
    <citation type="submission" date="2025-08" db="UniProtKB">
        <authorList>
            <consortium name="Ensembl"/>
        </authorList>
    </citation>
    <scope>IDENTIFICATION</scope>
</reference>
<feature type="domain" description="C-type lectin" evidence="2">
    <location>
        <begin position="43"/>
        <end position="173"/>
    </location>
</feature>